<keyword evidence="2" id="KW-1185">Reference proteome</keyword>
<reference evidence="1 2" key="1">
    <citation type="submission" date="2019-12" db="EMBL/GenBank/DDBJ databases">
        <title>Genomic-based taxomic classification of the family Erythrobacteraceae.</title>
        <authorList>
            <person name="Xu L."/>
        </authorList>
    </citation>
    <scope>NUCLEOTIDE SEQUENCE [LARGE SCALE GENOMIC DNA]</scope>
    <source>
        <strain evidence="1 2">RC4-10-4</strain>
    </source>
</reference>
<dbReference type="PANTHER" id="PTHR36451">
    <property type="entry name" value="PAPS-DEPENDENT SULFOTRANSFERASE STF3"/>
    <property type="match status" value="1"/>
</dbReference>
<dbReference type="Proteomes" id="UP000460626">
    <property type="component" value="Unassembled WGS sequence"/>
</dbReference>
<evidence type="ECO:0000313" key="2">
    <source>
        <dbReference type="Proteomes" id="UP000460626"/>
    </source>
</evidence>
<dbReference type="PANTHER" id="PTHR36451:SF1">
    <property type="entry name" value="OMEGA-HYDROXY-BETA-DIHYDROMENAQUINONE-9 SULFOTRANSFERASE STF3"/>
    <property type="match status" value="1"/>
</dbReference>
<dbReference type="RefSeq" id="WP_131452900.1">
    <property type="nucleotide sequence ID" value="NZ_BMJK01000001.1"/>
</dbReference>
<dbReference type="AlphaFoldDB" id="A0A845A245"/>
<accession>A0A845A245</accession>
<organism evidence="1 2">
    <name type="scientific">Aurantiacibacter arachoides</name>
    <dbReference type="NCBI Taxonomy" id="1850444"/>
    <lineage>
        <taxon>Bacteria</taxon>
        <taxon>Pseudomonadati</taxon>
        <taxon>Pseudomonadota</taxon>
        <taxon>Alphaproteobacteria</taxon>
        <taxon>Sphingomonadales</taxon>
        <taxon>Erythrobacteraceae</taxon>
        <taxon>Aurantiacibacter</taxon>
    </lineage>
</organism>
<dbReference type="SUPFAM" id="SSF52540">
    <property type="entry name" value="P-loop containing nucleoside triphosphate hydrolases"/>
    <property type="match status" value="1"/>
</dbReference>
<dbReference type="EMBL" id="WTYH01000001">
    <property type="protein sequence ID" value="MXO93650.1"/>
    <property type="molecule type" value="Genomic_DNA"/>
</dbReference>
<name>A0A845A245_9SPHN</name>
<keyword evidence="1" id="KW-0808">Transferase</keyword>
<gene>
    <name evidence="1" type="ORF">GRI62_08520</name>
</gene>
<dbReference type="InterPro" id="IPR052736">
    <property type="entry name" value="Stf3_sulfotransferase"/>
</dbReference>
<dbReference type="Pfam" id="PF13469">
    <property type="entry name" value="Sulfotransfer_3"/>
    <property type="match status" value="1"/>
</dbReference>
<dbReference type="InterPro" id="IPR027417">
    <property type="entry name" value="P-loop_NTPase"/>
</dbReference>
<comment type="caution">
    <text evidence="1">The sequence shown here is derived from an EMBL/GenBank/DDBJ whole genome shotgun (WGS) entry which is preliminary data.</text>
</comment>
<dbReference type="OrthoDB" id="9777890at2"/>
<proteinExistence type="predicted"/>
<evidence type="ECO:0000313" key="1">
    <source>
        <dbReference type="EMBL" id="MXO93650.1"/>
    </source>
</evidence>
<dbReference type="Gene3D" id="3.40.50.300">
    <property type="entry name" value="P-loop containing nucleotide triphosphate hydrolases"/>
    <property type="match status" value="1"/>
</dbReference>
<protein>
    <submittedName>
        <fullName evidence="1">Sulfotransferase</fullName>
    </submittedName>
</protein>
<sequence>MPPPRPHPLTRSARVDRVIGWLETSWVRGWSPRPTLDPDELWAIAFRKHAPEHERTGRSEADIADFRLRLKRLCLAVRDEARLNALGETMAHGQLQRAITQRLELGALWSHRPALAQTRVAPPILVIGQMRSGTTRVHRLLGADPAHATTRFCDSWLPVPRRPDLRPAWSRLMLGLGNWLNPWMDMIHPVKPHKPDEELGWLAAALDHGAYEAQWHVPSYVAFSEGRDHTPVYAEFARIMRTDAAWHGNAHRPRVMKVPQFADNLPALLAAFPDARVVRTLRDPAEVARSAASLYANQMTVQSDTVDMDWVNAEVNRKIARREQVIDKALAQFAGPMSTARFTDLNENWEAEIARIYRDLSLPLTEAAMEAMRGEQDRTRSGDHRVHARQYAAFVKA</sequence>
<dbReference type="GO" id="GO:0016740">
    <property type="term" value="F:transferase activity"/>
    <property type="evidence" value="ECO:0007669"/>
    <property type="project" value="UniProtKB-KW"/>
</dbReference>